<evidence type="ECO:0000313" key="3">
    <source>
        <dbReference type="Proteomes" id="UP001501358"/>
    </source>
</evidence>
<feature type="region of interest" description="Disordered" evidence="1">
    <location>
        <begin position="18"/>
        <end position="40"/>
    </location>
</feature>
<proteinExistence type="predicted"/>
<name>A0ABN3KY44_9ACTN</name>
<gene>
    <name evidence="2" type="ORF">GCM10010406_04130</name>
</gene>
<evidence type="ECO:0000313" key="2">
    <source>
        <dbReference type="EMBL" id="GAA2471646.1"/>
    </source>
</evidence>
<reference evidence="2 3" key="1">
    <citation type="journal article" date="2019" name="Int. J. Syst. Evol. Microbiol.">
        <title>The Global Catalogue of Microorganisms (GCM) 10K type strain sequencing project: providing services to taxonomists for standard genome sequencing and annotation.</title>
        <authorList>
            <consortium name="The Broad Institute Genomics Platform"/>
            <consortium name="The Broad Institute Genome Sequencing Center for Infectious Disease"/>
            <person name="Wu L."/>
            <person name="Ma J."/>
        </authorList>
    </citation>
    <scope>NUCLEOTIDE SEQUENCE [LARGE SCALE GENOMIC DNA]</scope>
    <source>
        <strain evidence="2 3">JCM 6307</strain>
    </source>
</reference>
<dbReference type="Proteomes" id="UP001501358">
    <property type="component" value="Unassembled WGS sequence"/>
</dbReference>
<comment type="caution">
    <text evidence="2">The sequence shown here is derived from an EMBL/GenBank/DDBJ whole genome shotgun (WGS) entry which is preliminary data.</text>
</comment>
<sequence length="64" mass="7295">MQSRAMSVRVEQSIVTVRRGMPRHYGKGRGRGPRERAVCARPGRARTVFRQCPPDRSMASRNRA</sequence>
<evidence type="ECO:0000256" key="1">
    <source>
        <dbReference type="SAM" id="MobiDB-lite"/>
    </source>
</evidence>
<protein>
    <submittedName>
        <fullName evidence="2">Uncharacterized protein</fullName>
    </submittedName>
</protein>
<keyword evidence="3" id="KW-1185">Reference proteome</keyword>
<accession>A0ABN3KY44</accession>
<feature type="compositionally biased region" description="Basic residues" evidence="1">
    <location>
        <begin position="20"/>
        <end position="31"/>
    </location>
</feature>
<dbReference type="EMBL" id="BAAATA010000002">
    <property type="protein sequence ID" value="GAA2471646.1"/>
    <property type="molecule type" value="Genomic_DNA"/>
</dbReference>
<organism evidence="2 3">
    <name type="scientific">Streptomyces thermolineatus</name>
    <dbReference type="NCBI Taxonomy" id="44033"/>
    <lineage>
        <taxon>Bacteria</taxon>
        <taxon>Bacillati</taxon>
        <taxon>Actinomycetota</taxon>
        <taxon>Actinomycetes</taxon>
        <taxon>Kitasatosporales</taxon>
        <taxon>Streptomycetaceae</taxon>
        <taxon>Streptomyces</taxon>
    </lineage>
</organism>